<dbReference type="OrthoDB" id="5963193at2759"/>
<feature type="transmembrane region" description="Helical" evidence="6">
    <location>
        <begin position="255"/>
        <end position="273"/>
    </location>
</feature>
<organism evidence="7 8">
    <name type="scientific">Pseudo-nitzschia multistriata</name>
    <dbReference type="NCBI Taxonomy" id="183589"/>
    <lineage>
        <taxon>Eukaryota</taxon>
        <taxon>Sar</taxon>
        <taxon>Stramenopiles</taxon>
        <taxon>Ochrophyta</taxon>
        <taxon>Bacillariophyta</taxon>
        <taxon>Bacillariophyceae</taxon>
        <taxon>Bacillariophycidae</taxon>
        <taxon>Bacillariales</taxon>
        <taxon>Bacillariaceae</taxon>
        <taxon>Pseudo-nitzschia</taxon>
    </lineage>
</organism>
<sequence length="491" mass="52396">MGQAISMAAVYCCCTAGSSLCQSCFGSVEAGTTGRKRSVLLLAIVIALSLWFQYDVGPSIVRDDRDGWVVWTLKWIPGLGGRVRRAWMDPCLSSRDYEPSEEELGECAGNAGVYRPTGLATLYFCANAAATKMVPTLNREAWPAKYTLFAFALLLTVFVPSDPLFSSVYLWIARLGAAVFLIVQQVILIDVAYNWNDDWVEKANQNDRLSFGSGSGWLHAIVGVCVALYGACLSWIALLYAHYTGDGTGSCAGNTWAITLTLLGITGVTALQLSSEGGSLLTSGVISLYAVYLCFSIVSHNPVGRCNPRLGENDVWGITIGLVLTTVSLAWTGWSWSAEPRLRNAESLQSARAVDAPTAFSPFGEDGHDHESTTGGGSLDLGVPLVDGEEAATAGRVTTDGSAGAARRESASLAHVWKLNAVLALVACYVAMVLTGWGTISSEVDPVRHTAANPTVGRANMAILGVSQWLALLLYAWTLVAPLLFPDRDFS</sequence>
<gene>
    <name evidence="7" type="ORF">PSNMU_V1.4_AUG-EV-PASAV3_0106050</name>
</gene>
<keyword evidence="5 6" id="KW-0472">Membrane</keyword>
<proteinExistence type="inferred from homology"/>
<feature type="transmembrane region" description="Helical" evidence="6">
    <location>
        <begin position="37"/>
        <end position="54"/>
    </location>
</feature>
<keyword evidence="3 6" id="KW-0812">Transmembrane</keyword>
<evidence type="ECO:0000313" key="7">
    <source>
        <dbReference type="EMBL" id="VEU43570.1"/>
    </source>
</evidence>
<evidence type="ECO:0008006" key="9">
    <source>
        <dbReference type="Google" id="ProtNLM"/>
    </source>
</evidence>
<evidence type="ECO:0000256" key="1">
    <source>
        <dbReference type="ARBA" id="ARBA00004141"/>
    </source>
</evidence>
<evidence type="ECO:0000256" key="2">
    <source>
        <dbReference type="ARBA" id="ARBA00006665"/>
    </source>
</evidence>
<dbReference type="GO" id="GO:0016020">
    <property type="term" value="C:membrane"/>
    <property type="evidence" value="ECO:0007669"/>
    <property type="project" value="UniProtKB-SubCell"/>
</dbReference>
<evidence type="ECO:0000256" key="4">
    <source>
        <dbReference type="ARBA" id="ARBA00022989"/>
    </source>
</evidence>
<evidence type="ECO:0000256" key="6">
    <source>
        <dbReference type="SAM" id="Phobius"/>
    </source>
</evidence>
<accession>A0A448ZNG3</accession>
<evidence type="ECO:0000256" key="3">
    <source>
        <dbReference type="ARBA" id="ARBA00022692"/>
    </source>
</evidence>
<keyword evidence="8" id="KW-1185">Reference proteome</keyword>
<feature type="transmembrane region" description="Helical" evidence="6">
    <location>
        <begin position="216"/>
        <end position="243"/>
    </location>
</feature>
<comment type="subcellular location">
    <subcellularLocation>
        <location evidence="1">Membrane</location>
        <topology evidence="1">Multi-pass membrane protein</topology>
    </subcellularLocation>
</comment>
<reference evidence="7 8" key="1">
    <citation type="submission" date="2019-01" db="EMBL/GenBank/DDBJ databases">
        <authorList>
            <person name="Ferrante I. M."/>
        </authorList>
    </citation>
    <scope>NUCLEOTIDE SEQUENCE [LARGE SCALE GENOMIC DNA]</scope>
    <source>
        <strain evidence="7 8">B856</strain>
    </source>
</reference>
<feature type="transmembrane region" description="Helical" evidence="6">
    <location>
        <begin position="315"/>
        <end position="334"/>
    </location>
</feature>
<comment type="similarity">
    <text evidence="2">Belongs to the TDE1 family.</text>
</comment>
<protein>
    <recommendedName>
        <fullName evidence="9">Serine incorporator</fullName>
    </recommendedName>
</protein>
<feature type="transmembrane region" description="Helical" evidence="6">
    <location>
        <begin position="417"/>
        <end position="440"/>
    </location>
</feature>
<feature type="transmembrane region" description="Helical" evidence="6">
    <location>
        <begin position="142"/>
        <end position="159"/>
    </location>
</feature>
<feature type="transmembrane region" description="Helical" evidence="6">
    <location>
        <begin position="171"/>
        <end position="195"/>
    </location>
</feature>
<evidence type="ECO:0000313" key="8">
    <source>
        <dbReference type="Proteomes" id="UP000291116"/>
    </source>
</evidence>
<dbReference type="PANTHER" id="PTHR10383:SF9">
    <property type="entry name" value="SERINE INCORPORATOR, ISOFORM F"/>
    <property type="match status" value="1"/>
</dbReference>
<dbReference type="InterPro" id="IPR005016">
    <property type="entry name" value="TDE1/TMS"/>
</dbReference>
<dbReference type="EMBL" id="CAACVS010000564">
    <property type="protein sequence ID" value="VEU43570.1"/>
    <property type="molecule type" value="Genomic_DNA"/>
</dbReference>
<keyword evidence="4 6" id="KW-1133">Transmembrane helix</keyword>
<dbReference type="AlphaFoldDB" id="A0A448ZNG3"/>
<feature type="transmembrane region" description="Helical" evidence="6">
    <location>
        <begin position="460"/>
        <end position="485"/>
    </location>
</feature>
<dbReference type="Pfam" id="PF03348">
    <property type="entry name" value="Serinc"/>
    <property type="match status" value="1"/>
</dbReference>
<feature type="transmembrane region" description="Helical" evidence="6">
    <location>
        <begin position="280"/>
        <end position="303"/>
    </location>
</feature>
<dbReference type="PANTHER" id="PTHR10383">
    <property type="entry name" value="SERINE INCORPORATOR"/>
    <property type="match status" value="1"/>
</dbReference>
<dbReference type="Proteomes" id="UP000291116">
    <property type="component" value="Unassembled WGS sequence"/>
</dbReference>
<evidence type="ECO:0000256" key="5">
    <source>
        <dbReference type="ARBA" id="ARBA00023136"/>
    </source>
</evidence>
<name>A0A448ZNG3_9STRA</name>